<keyword evidence="6 10" id="KW-0256">Endoplasmic reticulum</keyword>
<keyword evidence="7 10" id="KW-0931">ER-Golgi transport</keyword>
<dbReference type="Pfam" id="PF04051">
    <property type="entry name" value="TRAPP"/>
    <property type="match status" value="1"/>
</dbReference>
<dbReference type="SUPFAM" id="SSF111126">
    <property type="entry name" value="Ligand-binding domain in the NO signalling and Golgi transport"/>
    <property type="match status" value="1"/>
</dbReference>
<evidence type="ECO:0000256" key="11">
    <source>
        <dbReference type="SAM" id="MobiDB-lite"/>
    </source>
</evidence>
<evidence type="ECO:0000256" key="7">
    <source>
        <dbReference type="ARBA" id="ARBA00022892"/>
    </source>
</evidence>
<evidence type="ECO:0000313" key="13">
    <source>
        <dbReference type="Proteomes" id="UP000424527"/>
    </source>
</evidence>
<evidence type="ECO:0000256" key="6">
    <source>
        <dbReference type="ARBA" id="ARBA00022824"/>
    </source>
</evidence>
<dbReference type="Proteomes" id="UP000424527">
    <property type="component" value="Unassembled WGS sequence"/>
</dbReference>
<feature type="compositionally biased region" description="Polar residues" evidence="11">
    <location>
        <begin position="34"/>
        <end position="43"/>
    </location>
</feature>
<evidence type="ECO:0000256" key="9">
    <source>
        <dbReference type="ARBA" id="ARBA00068379"/>
    </source>
</evidence>
<evidence type="ECO:0000256" key="3">
    <source>
        <dbReference type="ARBA" id="ARBA00004240"/>
    </source>
</evidence>
<evidence type="ECO:0000256" key="4">
    <source>
        <dbReference type="ARBA" id="ARBA00006218"/>
    </source>
</evidence>
<dbReference type="GO" id="GO:1990071">
    <property type="term" value="C:TRAPPII protein complex"/>
    <property type="evidence" value="ECO:0007669"/>
    <property type="project" value="TreeGrafter"/>
</dbReference>
<dbReference type="PANTHER" id="PTHR20902">
    <property type="entry name" value="41-2 PROTEIN ANTIGEN-RELATED"/>
    <property type="match status" value="1"/>
</dbReference>
<dbReference type="AlphaFoldDB" id="A0A6G0HX65"/>
<dbReference type="GO" id="GO:1990070">
    <property type="term" value="C:TRAPPI protein complex"/>
    <property type="evidence" value="ECO:0007669"/>
    <property type="project" value="TreeGrafter"/>
</dbReference>
<dbReference type="CDD" id="cd14943">
    <property type="entry name" value="TRAPPC5_Trs31"/>
    <property type="match status" value="1"/>
</dbReference>
<comment type="subcellular location">
    <subcellularLocation>
        <location evidence="3">Endoplasmic reticulum</location>
    </subcellularLocation>
    <subcellularLocation>
        <location evidence="2 10">Golgi apparatus</location>
        <location evidence="2 10">cis-Golgi network</location>
    </subcellularLocation>
</comment>
<gene>
    <name evidence="12" type="ORF">D5F01_LYC19080</name>
</gene>
<dbReference type="FunFam" id="3.30.1380.20:FF:000005">
    <property type="entry name" value="Trafficking protein particle complex subunit 5"/>
    <property type="match status" value="1"/>
</dbReference>
<reference evidence="12 13" key="1">
    <citation type="submission" date="2019-07" db="EMBL/GenBank/DDBJ databases">
        <title>Chromosome genome assembly for large yellow croaker.</title>
        <authorList>
            <person name="Xiao S."/>
        </authorList>
    </citation>
    <scope>NUCLEOTIDE SEQUENCE [LARGE SCALE GENOMIC DNA]</scope>
    <source>
        <strain evidence="12">JMULYC20181020</strain>
        <tissue evidence="12">Muscle</tissue>
    </source>
</reference>
<accession>A0A6G0HX65</accession>
<dbReference type="GO" id="GO:0005783">
    <property type="term" value="C:endoplasmic reticulum"/>
    <property type="evidence" value="ECO:0007669"/>
    <property type="project" value="UniProtKB-SubCell"/>
</dbReference>
<evidence type="ECO:0000256" key="1">
    <source>
        <dbReference type="ARBA" id="ARBA00002910"/>
    </source>
</evidence>
<evidence type="ECO:0000256" key="8">
    <source>
        <dbReference type="ARBA" id="ARBA00023034"/>
    </source>
</evidence>
<name>A0A6G0HX65_LARCR</name>
<dbReference type="GO" id="GO:1990072">
    <property type="term" value="C:TRAPPIII protein complex"/>
    <property type="evidence" value="ECO:0007669"/>
    <property type="project" value="TreeGrafter"/>
</dbReference>
<comment type="similarity">
    <text evidence="4 10">Belongs to the TRAPP small subunits family. BET3 subfamily.</text>
</comment>
<evidence type="ECO:0000256" key="2">
    <source>
        <dbReference type="ARBA" id="ARBA00004222"/>
    </source>
</evidence>
<dbReference type="PIRSF" id="PIRSF017479">
    <property type="entry name" value="TRAPP_I_complex_Trs31"/>
    <property type="match status" value="1"/>
</dbReference>
<keyword evidence="13" id="KW-1185">Reference proteome</keyword>
<comment type="caution">
    <text evidence="12">The sequence shown here is derived from an EMBL/GenBank/DDBJ whole genome shotgun (WGS) entry which is preliminary data.</text>
</comment>
<sequence>MKKCNKPKQKSQISEFTAALTNHKEEAKKRRKQGTVSGLSVSNKKMDTRFTRGKSNILERPLTRPKTEVSVSAFALLFSEMVQYCQSRVYSVSELQTRLADMGQSVGASMLDVLVLREKNGKRETKVLNMLLFIKVNVWKSLFGKEADKLEQANDDDKTYYIIEKEPLINAYISVPKENSSLNCAAFTAGVVEAILTHSGFPAKVTAHWHKGTTLMIKFNESVIARDKALDGR</sequence>
<keyword evidence="8 10" id="KW-0333">Golgi apparatus</keyword>
<dbReference type="PANTHER" id="PTHR20902:SF0">
    <property type="entry name" value="TRAFFICKING PROTEIN PARTICLE COMPLEX SUBUNIT 5"/>
    <property type="match status" value="1"/>
</dbReference>
<dbReference type="InterPro" id="IPR024096">
    <property type="entry name" value="NO_sig/Golgi_transp_ligand-bd"/>
</dbReference>
<evidence type="ECO:0000256" key="10">
    <source>
        <dbReference type="PIRNR" id="PIRNR017479"/>
    </source>
</evidence>
<keyword evidence="5 10" id="KW-0813">Transport</keyword>
<organism evidence="12 13">
    <name type="scientific">Larimichthys crocea</name>
    <name type="common">Large yellow croaker</name>
    <name type="synonym">Pseudosciaena crocea</name>
    <dbReference type="NCBI Taxonomy" id="215358"/>
    <lineage>
        <taxon>Eukaryota</taxon>
        <taxon>Metazoa</taxon>
        <taxon>Chordata</taxon>
        <taxon>Craniata</taxon>
        <taxon>Vertebrata</taxon>
        <taxon>Euteleostomi</taxon>
        <taxon>Actinopterygii</taxon>
        <taxon>Neopterygii</taxon>
        <taxon>Teleostei</taxon>
        <taxon>Neoteleostei</taxon>
        <taxon>Acanthomorphata</taxon>
        <taxon>Eupercaria</taxon>
        <taxon>Sciaenidae</taxon>
        <taxon>Larimichthys</taxon>
    </lineage>
</organism>
<protein>
    <recommendedName>
        <fullName evidence="9 10">Trafficking protein particle complex subunit 5</fullName>
    </recommendedName>
</protein>
<feature type="region of interest" description="Disordered" evidence="11">
    <location>
        <begin position="21"/>
        <end position="45"/>
    </location>
</feature>
<comment type="subunit">
    <text evidence="10">Part of the multisubunit TRAPP (transport protein particle) complex.</text>
</comment>
<dbReference type="EMBL" id="REGW02000018">
    <property type="protein sequence ID" value="KAE8283677.1"/>
    <property type="molecule type" value="Genomic_DNA"/>
</dbReference>
<comment type="function">
    <text evidence="1 10">May play a role in vesicular transport from endoplasmic reticulum to Golgi.</text>
</comment>
<evidence type="ECO:0000256" key="5">
    <source>
        <dbReference type="ARBA" id="ARBA00022448"/>
    </source>
</evidence>
<dbReference type="InterPro" id="IPR016696">
    <property type="entry name" value="TRAPP-I_su5"/>
</dbReference>
<dbReference type="Gene3D" id="3.30.1380.20">
    <property type="entry name" value="Trafficking protein particle complex subunit 3"/>
    <property type="match status" value="1"/>
</dbReference>
<proteinExistence type="inferred from homology"/>
<dbReference type="GO" id="GO:0006888">
    <property type="term" value="P:endoplasmic reticulum to Golgi vesicle-mediated transport"/>
    <property type="evidence" value="ECO:0007669"/>
    <property type="project" value="TreeGrafter"/>
</dbReference>
<dbReference type="InterPro" id="IPR007194">
    <property type="entry name" value="TRAPP_component"/>
</dbReference>
<evidence type="ECO:0000313" key="12">
    <source>
        <dbReference type="EMBL" id="KAE8283677.1"/>
    </source>
</evidence>